<evidence type="ECO:0000256" key="5">
    <source>
        <dbReference type="ARBA" id="ARBA00022989"/>
    </source>
</evidence>
<keyword evidence="12" id="KW-1185">Reference proteome</keyword>
<dbReference type="VEuPathDB" id="FungiDB:BD410DRAFT_732894"/>
<feature type="transmembrane region" description="Helical" evidence="10">
    <location>
        <begin position="70"/>
        <end position="90"/>
    </location>
</feature>
<keyword evidence="6" id="KW-0297">G-protein coupled receptor</keyword>
<keyword evidence="4 10" id="KW-0812">Transmembrane</keyword>
<keyword evidence="9" id="KW-0807">Transducer</keyword>
<dbReference type="EMBL" id="ML170280">
    <property type="protein sequence ID" value="TDL15314.1"/>
    <property type="molecule type" value="Genomic_DNA"/>
</dbReference>
<evidence type="ECO:0000256" key="4">
    <source>
        <dbReference type="ARBA" id="ARBA00022692"/>
    </source>
</evidence>
<evidence type="ECO:0000313" key="11">
    <source>
        <dbReference type="EMBL" id="TDL15314.1"/>
    </source>
</evidence>
<evidence type="ECO:0000256" key="3">
    <source>
        <dbReference type="ARBA" id="ARBA00022507"/>
    </source>
</evidence>
<dbReference type="OrthoDB" id="2874149at2759"/>
<dbReference type="PANTHER" id="PTHR28097:SF1">
    <property type="entry name" value="PHEROMONE A FACTOR RECEPTOR"/>
    <property type="match status" value="1"/>
</dbReference>
<sequence length="318" mass="36209">MELHPAYPFFSIMIFLSFVASLVPWAWIKRDNIGILFLSLWLAMACLNQFVNSIIWYGNTRNSVPVWCDISSRLIVGLAVAIPGSIMCMVRRLYHVCSMKTFLLTPTQAIILALIEDLSICLGIPILQMDLEYIVEVNRYNIIEDIGCYPAPYNTWLAYVLSYSWPVILGAVTAVYSGMQHRFHANFLIIIHLSSQRKHYLRLVILALLEITFATPFAVVVMVFDLTIFPVLPYISWENIHSNYSVVNEVPAVLWHSDLRIAVLTEMTQWILVLCAVTFFGVFGFSGEAMNAYKTGFWTVVGLLGIKKPEMPQEDLPR</sequence>
<dbReference type="CDD" id="cd14966">
    <property type="entry name" value="7tmD_STE3"/>
    <property type="match status" value="1"/>
</dbReference>
<dbReference type="InterPro" id="IPR001499">
    <property type="entry name" value="GPCR_STE3"/>
</dbReference>
<dbReference type="Pfam" id="PF02076">
    <property type="entry name" value="STE3"/>
    <property type="match status" value="1"/>
</dbReference>
<reference evidence="11 12" key="1">
    <citation type="submission" date="2018-06" db="EMBL/GenBank/DDBJ databases">
        <title>A transcriptomic atlas of mushroom development highlights an independent origin of complex multicellularity.</title>
        <authorList>
            <consortium name="DOE Joint Genome Institute"/>
            <person name="Krizsan K."/>
            <person name="Almasi E."/>
            <person name="Merenyi Z."/>
            <person name="Sahu N."/>
            <person name="Viragh M."/>
            <person name="Koszo T."/>
            <person name="Mondo S."/>
            <person name="Kiss B."/>
            <person name="Balint B."/>
            <person name="Kues U."/>
            <person name="Barry K."/>
            <person name="Hegedus J.C."/>
            <person name="Henrissat B."/>
            <person name="Johnson J."/>
            <person name="Lipzen A."/>
            <person name="Ohm R."/>
            <person name="Nagy I."/>
            <person name="Pangilinan J."/>
            <person name="Yan J."/>
            <person name="Xiong Y."/>
            <person name="Grigoriev I.V."/>
            <person name="Hibbett D.S."/>
            <person name="Nagy L.G."/>
        </authorList>
    </citation>
    <scope>NUCLEOTIDE SEQUENCE [LARGE SCALE GENOMIC DNA]</scope>
    <source>
        <strain evidence="11 12">SZMC22713</strain>
    </source>
</reference>
<keyword evidence="8 11" id="KW-0675">Receptor</keyword>
<protein>
    <submittedName>
        <fullName evidence="11">STE3-like pheromone receptor</fullName>
    </submittedName>
</protein>
<organism evidence="11 12">
    <name type="scientific">Rickenella mellea</name>
    <dbReference type="NCBI Taxonomy" id="50990"/>
    <lineage>
        <taxon>Eukaryota</taxon>
        <taxon>Fungi</taxon>
        <taxon>Dikarya</taxon>
        <taxon>Basidiomycota</taxon>
        <taxon>Agaricomycotina</taxon>
        <taxon>Agaricomycetes</taxon>
        <taxon>Hymenochaetales</taxon>
        <taxon>Rickenellaceae</taxon>
        <taxon>Rickenella</taxon>
    </lineage>
</organism>
<dbReference type="GO" id="GO:0005886">
    <property type="term" value="C:plasma membrane"/>
    <property type="evidence" value="ECO:0007669"/>
    <property type="project" value="TreeGrafter"/>
</dbReference>
<proteinExistence type="inferred from homology"/>
<keyword evidence="7 10" id="KW-0472">Membrane</keyword>
<dbReference type="InterPro" id="IPR000481">
    <property type="entry name" value="GPCR_Pheromne_B_alpha_rcpt"/>
</dbReference>
<dbReference type="GO" id="GO:0004934">
    <property type="term" value="F:mating-type alpha-factor pheromone receptor activity"/>
    <property type="evidence" value="ECO:0007669"/>
    <property type="project" value="InterPro"/>
</dbReference>
<name>A0A4Y7PIL0_9AGAM</name>
<feature type="transmembrane region" description="Helical" evidence="10">
    <location>
        <begin position="102"/>
        <end position="127"/>
    </location>
</feature>
<feature type="transmembrane region" description="Helical" evidence="10">
    <location>
        <begin position="156"/>
        <end position="179"/>
    </location>
</feature>
<dbReference type="PRINTS" id="PR00901">
    <property type="entry name" value="PHEROMONEBAR"/>
</dbReference>
<feature type="transmembrane region" description="Helical" evidence="10">
    <location>
        <begin position="200"/>
        <end position="224"/>
    </location>
</feature>
<comment type="subcellular location">
    <subcellularLocation>
        <location evidence="1">Membrane</location>
        <topology evidence="1">Multi-pass membrane protein</topology>
    </subcellularLocation>
</comment>
<accession>A0A4Y7PIL0</accession>
<evidence type="ECO:0000256" key="6">
    <source>
        <dbReference type="ARBA" id="ARBA00023040"/>
    </source>
</evidence>
<dbReference type="Proteomes" id="UP000294933">
    <property type="component" value="Unassembled WGS sequence"/>
</dbReference>
<feature type="transmembrane region" description="Helical" evidence="10">
    <location>
        <begin position="35"/>
        <end position="58"/>
    </location>
</feature>
<keyword evidence="3" id="KW-0589">Pheromone response</keyword>
<feature type="transmembrane region" description="Helical" evidence="10">
    <location>
        <begin position="267"/>
        <end position="285"/>
    </location>
</feature>
<evidence type="ECO:0000256" key="2">
    <source>
        <dbReference type="ARBA" id="ARBA00011085"/>
    </source>
</evidence>
<keyword evidence="5 10" id="KW-1133">Transmembrane helix</keyword>
<dbReference type="GO" id="GO:0000750">
    <property type="term" value="P:pheromone-dependent signal transduction involved in conjugation with cellular fusion"/>
    <property type="evidence" value="ECO:0007669"/>
    <property type="project" value="TreeGrafter"/>
</dbReference>
<evidence type="ECO:0000256" key="8">
    <source>
        <dbReference type="ARBA" id="ARBA00023170"/>
    </source>
</evidence>
<evidence type="ECO:0000313" key="12">
    <source>
        <dbReference type="Proteomes" id="UP000294933"/>
    </source>
</evidence>
<gene>
    <name evidence="11" type="ORF">BD410DRAFT_732894</name>
</gene>
<comment type="similarity">
    <text evidence="2">Belongs to the G-protein coupled receptor 4 family.</text>
</comment>
<feature type="transmembrane region" description="Helical" evidence="10">
    <location>
        <begin position="6"/>
        <end position="28"/>
    </location>
</feature>
<dbReference type="PANTHER" id="PTHR28097">
    <property type="entry name" value="PHEROMONE A FACTOR RECEPTOR"/>
    <property type="match status" value="1"/>
</dbReference>
<evidence type="ECO:0000256" key="7">
    <source>
        <dbReference type="ARBA" id="ARBA00023136"/>
    </source>
</evidence>
<evidence type="ECO:0000256" key="9">
    <source>
        <dbReference type="ARBA" id="ARBA00023224"/>
    </source>
</evidence>
<evidence type="ECO:0000256" key="1">
    <source>
        <dbReference type="ARBA" id="ARBA00004141"/>
    </source>
</evidence>
<dbReference type="PRINTS" id="PR00899">
    <property type="entry name" value="GPCRSTE3"/>
</dbReference>
<evidence type="ECO:0000256" key="10">
    <source>
        <dbReference type="SAM" id="Phobius"/>
    </source>
</evidence>
<dbReference type="AlphaFoldDB" id="A0A4Y7PIL0"/>